<comment type="caution">
    <text evidence="2">The sequence shown here is derived from an EMBL/GenBank/DDBJ whole genome shotgun (WGS) entry which is preliminary data.</text>
</comment>
<feature type="region of interest" description="Disordered" evidence="1">
    <location>
        <begin position="35"/>
        <end position="54"/>
    </location>
</feature>
<dbReference type="EMBL" id="JASPKY010000110">
    <property type="protein sequence ID" value="KAK9736647.1"/>
    <property type="molecule type" value="Genomic_DNA"/>
</dbReference>
<gene>
    <name evidence="2" type="ORF">QE152_g11379</name>
</gene>
<sequence>MQLRIDSPQQIFMEDTVVIDRKRSLWSSILFNENENFPKSQSDSNLEADVKTTTERKANVMRSVEL</sequence>
<feature type="compositionally biased region" description="Polar residues" evidence="1">
    <location>
        <begin position="35"/>
        <end position="45"/>
    </location>
</feature>
<keyword evidence="3" id="KW-1185">Reference proteome</keyword>
<proteinExistence type="predicted"/>
<evidence type="ECO:0000256" key="1">
    <source>
        <dbReference type="SAM" id="MobiDB-lite"/>
    </source>
</evidence>
<evidence type="ECO:0000313" key="2">
    <source>
        <dbReference type="EMBL" id="KAK9736647.1"/>
    </source>
</evidence>
<protein>
    <submittedName>
        <fullName evidence="2">Uncharacterized protein</fullName>
    </submittedName>
</protein>
<dbReference type="Proteomes" id="UP001458880">
    <property type="component" value="Unassembled WGS sequence"/>
</dbReference>
<organism evidence="2 3">
    <name type="scientific">Popillia japonica</name>
    <name type="common">Japanese beetle</name>
    <dbReference type="NCBI Taxonomy" id="7064"/>
    <lineage>
        <taxon>Eukaryota</taxon>
        <taxon>Metazoa</taxon>
        <taxon>Ecdysozoa</taxon>
        <taxon>Arthropoda</taxon>
        <taxon>Hexapoda</taxon>
        <taxon>Insecta</taxon>
        <taxon>Pterygota</taxon>
        <taxon>Neoptera</taxon>
        <taxon>Endopterygota</taxon>
        <taxon>Coleoptera</taxon>
        <taxon>Polyphaga</taxon>
        <taxon>Scarabaeiformia</taxon>
        <taxon>Scarabaeidae</taxon>
        <taxon>Rutelinae</taxon>
        <taxon>Popillia</taxon>
    </lineage>
</organism>
<reference evidence="2 3" key="1">
    <citation type="journal article" date="2024" name="BMC Genomics">
        <title>De novo assembly and annotation of Popillia japonica's genome with initial clues to its potential as an invasive pest.</title>
        <authorList>
            <person name="Cucini C."/>
            <person name="Boschi S."/>
            <person name="Funari R."/>
            <person name="Cardaioli E."/>
            <person name="Iannotti N."/>
            <person name="Marturano G."/>
            <person name="Paoli F."/>
            <person name="Bruttini M."/>
            <person name="Carapelli A."/>
            <person name="Frati F."/>
            <person name="Nardi F."/>
        </authorList>
    </citation>
    <scope>NUCLEOTIDE SEQUENCE [LARGE SCALE GENOMIC DNA]</scope>
    <source>
        <strain evidence="2">DMR45628</strain>
    </source>
</reference>
<evidence type="ECO:0000313" key="3">
    <source>
        <dbReference type="Proteomes" id="UP001458880"/>
    </source>
</evidence>
<accession>A0AAW1LRX4</accession>
<dbReference type="AlphaFoldDB" id="A0AAW1LRX4"/>
<name>A0AAW1LRX4_POPJA</name>